<dbReference type="EMBL" id="JABBCP010000001">
    <property type="protein sequence ID" value="NMF55308.1"/>
    <property type="molecule type" value="Genomic_DNA"/>
</dbReference>
<dbReference type="GO" id="GO:0004175">
    <property type="term" value="F:endopeptidase activity"/>
    <property type="evidence" value="ECO:0007669"/>
    <property type="project" value="UniProtKB-ARBA"/>
</dbReference>
<keyword evidence="1" id="KW-1133">Transmembrane helix</keyword>
<feature type="domain" description="CAAX prenyl protease 2/Lysostaphin resistance protein A-like" evidence="2">
    <location>
        <begin position="167"/>
        <end position="285"/>
    </location>
</feature>
<dbReference type="AlphaFoldDB" id="A0A7X9YIL4"/>
<feature type="transmembrane region" description="Helical" evidence="1">
    <location>
        <begin position="299"/>
        <end position="322"/>
    </location>
</feature>
<dbReference type="RefSeq" id="WP_169276966.1">
    <property type="nucleotide sequence ID" value="NZ_JABBCP010000001.1"/>
</dbReference>
<accession>A0A7X9YIL4</accession>
<feature type="transmembrane region" description="Helical" evidence="1">
    <location>
        <begin position="275"/>
        <end position="293"/>
    </location>
</feature>
<feature type="transmembrane region" description="Helical" evidence="1">
    <location>
        <begin position="252"/>
        <end position="268"/>
    </location>
</feature>
<feature type="transmembrane region" description="Helical" evidence="1">
    <location>
        <begin position="46"/>
        <end position="65"/>
    </location>
</feature>
<dbReference type="GO" id="GO:0008237">
    <property type="term" value="F:metallopeptidase activity"/>
    <property type="evidence" value="ECO:0007669"/>
    <property type="project" value="UniProtKB-KW"/>
</dbReference>
<organism evidence="3 4">
    <name type="scientific">Collinsella acetigenes</name>
    <dbReference type="NCBI Taxonomy" id="2713419"/>
    <lineage>
        <taxon>Bacteria</taxon>
        <taxon>Bacillati</taxon>
        <taxon>Actinomycetota</taxon>
        <taxon>Coriobacteriia</taxon>
        <taxon>Coriobacteriales</taxon>
        <taxon>Coriobacteriaceae</taxon>
        <taxon>Collinsella</taxon>
    </lineage>
</organism>
<dbReference type="Proteomes" id="UP000546970">
    <property type="component" value="Unassembled WGS sequence"/>
</dbReference>
<feature type="transmembrane region" description="Helical" evidence="1">
    <location>
        <begin position="77"/>
        <end position="97"/>
    </location>
</feature>
<evidence type="ECO:0000259" key="2">
    <source>
        <dbReference type="Pfam" id="PF02517"/>
    </source>
</evidence>
<evidence type="ECO:0000313" key="3">
    <source>
        <dbReference type="EMBL" id="NMF55308.1"/>
    </source>
</evidence>
<dbReference type="Pfam" id="PF02517">
    <property type="entry name" value="Rce1-like"/>
    <property type="match status" value="1"/>
</dbReference>
<comment type="caution">
    <text evidence="3">The sequence shown here is derived from an EMBL/GenBank/DDBJ whole genome shotgun (WGS) entry which is preliminary data.</text>
</comment>
<keyword evidence="3" id="KW-0645">Protease</keyword>
<keyword evidence="1" id="KW-0472">Membrane</keyword>
<keyword evidence="1" id="KW-0812">Transmembrane</keyword>
<gene>
    <name evidence="3" type="ORF">HF320_03015</name>
</gene>
<proteinExistence type="predicted"/>
<dbReference type="InterPro" id="IPR003675">
    <property type="entry name" value="Rce1/LyrA-like_dom"/>
</dbReference>
<name>A0A7X9YIL4_9ACTN</name>
<dbReference type="GO" id="GO:0006508">
    <property type="term" value="P:proteolysis"/>
    <property type="evidence" value="ECO:0007669"/>
    <property type="project" value="UniProtKB-KW"/>
</dbReference>
<keyword evidence="3" id="KW-0482">Metalloprotease</keyword>
<dbReference type="GO" id="GO:0080120">
    <property type="term" value="P:CAAX-box protein maturation"/>
    <property type="evidence" value="ECO:0007669"/>
    <property type="project" value="UniProtKB-ARBA"/>
</dbReference>
<protein>
    <submittedName>
        <fullName evidence="3">CPBP family intramembrane metalloprotease</fullName>
    </submittedName>
</protein>
<keyword evidence="4" id="KW-1185">Reference proteome</keyword>
<keyword evidence="3" id="KW-0378">Hydrolase</keyword>
<evidence type="ECO:0000256" key="1">
    <source>
        <dbReference type="SAM" id="Phobius"/>
    </source>
</evidence>
<evidence type="ECO:0000313" key="4">
    <source>
        <dbReference type="Proteomes" id="UP000546970"/>
    </source>
</evidence>
<feature type="transmembrane region" description="Helical" evidence="1">
    <location>
        <begin position="118"/>
        <end position="147"/>
    </location>
</feature>
<reference evidence="3 4" key="1">
    <citation type="submission" date="2020-04" db="EMBL/GenBank/DDBJ databases">
        <title>Collinsella sp. KGMB02528 nov., an anaerobic actinobacterium isolated from human feces.</title>
        <authorList>
            <person name="Han K.-I."/>
            <person name="Eom M.K."/>
            <person name="Kim J.-S."/>
            <person name="Lee K.C."/>
            <person name="Suh M.K."/>
            <person name="Park S.-H."/>
            <person name="Lee J.H."/>
            <person name="Kang S.W."/>
            <person name="Park J.-E."/>
            <person name="Oh B.S."/>
            <person name="Yu S.Y."/>
            <person name="Choi S.-H."/>
            <person name="Lee D.H."/>
            <person name="Yoon H."/>
            <person name="Kim B.-Y."/>
            <person name="Lee J.H."/>
            <person name="Lee J.-S."/>
        </authorList>
    </citation>
    <scope>NUCLEOTIDE SEQUENCE [LARGE SCALE GENOMIC DNA]</scope>
    <source>
        <strain evidence="3 4">KGMB02528</strain>
    </source>
</reference>
<sequence length="336" mass="36581">MSEFNIPASREQASPSRIAPADAVKNGVAYLLADLGVFGIVEGAQLVVGFAWGVGFAALWAAGFFTGDVEAVFDASLVYALALAQLLTLTVTMPWWCRIRPRSFSSARDRRLPRGDASFMRVAGIILLGVAMQMIISYILSLVLPMFPSLEQGYDEMMNDGATSELSAISLLVVAIGAPISEEIACRGLMLEFSLRAVCPEWCDAWRERACRHRARLPLGDASAMRVPPARFWIANLIQAVLFGILHMNLVQGIYAGAMGLVFGWVFWRSGKMRYNIGLHLVLNFSSYFVGGIDTVLGLLGPIVELAAFMAMLALGVILFWLGTKEGQDPSKVLPL</sequence>